<dbReference type="Proteomes" id="UP000305401">
    <property type="component" value="Unassembled WGS sequence"/>
</dbReference>
<proteinExistence type="predicted"/>
<accession>A0AC61S3A9</accession>
<dbReference type="EMBL" id="SSTG01000155">
    <property type="protein sequence ID" value="THG44416.1"/>
    <property type="molecule type" value="Genomic_DNA"/>
</dbReference>
<gene>
    <name evidence="1" type="ORF">E5990_09615</name>
</gene>
<organism evidence="1 2">
    <name type="scientific">Muribaculum caecicola</name>
    <dbReference type="NCBI Taxonomy" id="3038144"/>
    <lineage>
        <taxon>Bacteria</taxon>
        <taxon>Pseudomonadati</taxon>
        <taxon>Bacteroidota</taxon>
        <taxon>Bacteroidia</taxon>
        <taxon>Bacteroidales</taxon>
        <taxon>Muribaculaceae</taxon>
        <taxon>Muribaculum</taxon>
    </lineage>
</organism>
<evidence type="ECO:0000313" key="2">
    <source>
        <dbReference type="Proteomes" id="UP000305401"/>
    </source>
</evidence>
<name>A0AC61S3A9_9BACT</name>
<keyword evidence="1" id="KW-0675">Receptor</keyword>
<reference evidence="1" key="1">
    <citation type="submission" date="2019-04" db="EMBL/GenBank/DDBJ databases">
        <title>Microbes associate with the intestines of laboratory mice.</title>
        <authorList>
            <person name="Navarre W."/>
            <person name="Wong E."/>
            <person name="Huang K.C."/>
            <person name="Tropini C."/>
            <person name="Ng K."/>
            <person name="Yu B."/>
        </authorList>
    </citation>
    <scope>NUCLEOTIDE SEQUENCE</scope>
    <source>
        <strain evidence="1">NM86_A22</strain>
    </source>
</reference>
<keyword evidence="2" id="KW-1185">Reference proteome</keyword>
<protein>
    <submittedName>
        <fullName evidence="1">TonB-dependent receptor</fullName>
    </submittedName>
</protein>
<evidence type="ECO:0000313" key="1">
    <source>
        <dbReference type="EMBL" id="THG44416.1"/>
    </source>
</evidence>
<sequence length="965" mass="106998">MSKKIITSLVFIVCVYLSGALTAVAADVYSLEGRIISAEDREPVEFATVRLNTLDWAVTDSDGKFRFPKLPSGKYQYEVAYLGFETAKGEFEIKNNISDMTIRLSPSSLALKEVVVTAREGKMGSSSLIGQSAIQHLQAKSVEDMLQLLPGAVTKNPDLTNAGQASIREIDAGENSNNSLGTAVVVDGSPLSNDANMQVFSTARSGSNSSVQTNTMNDQTTSGRGVDLRQISPDNIESIEVVRGIPSVEYGNLTSGAVIINTKAGATPWEVLVKADPNSKLLSFGKGLRLGGNNGSVNFAVDYTKSNADRRKTYLGYDRLTANVSYSKMFFQSSNPLSFNFRGTYYRNISDTKSDEAMLKGEYFKNEDQGVRLAVNGMWRLNNKVVSNLNYSASLQYAHQQDIYNKSVGSGVVPYSHSYLPGEMQVSFLPGSYMCHYVLDGKPINVFAQLKANRMFIFPKGTVNFKLGIDYTLSANKGGGMVYDHDFPPIQGDGQSVRPRSYESLPSMHTLSAFVENHTEYSIGTTVLSIQPGVRVSRLMIDKAQALRGDINAVDPRVNVSYKFLTADNNHVFDNLSLVGGYGLATKMPTMAYLYPTPAYFDFVSYNSYAGADNPRNLAVMTTFVVPNTANHNLKPACSKKFEIGLNGRVGRVLGSITFFKENIDNEYGFQSVPISAGYNRYVIPQADMVSSTIPSYIDGALHYTMADGTVKKAPAYFQREVRSYSMPANVYETDKHGIEYTFNFGKIKPLSTDLIIDGAWFWIKRRSTGNGFNSSRVVTDVDPASGITNYNTYLAVMPAGSGSVRSRVNTNFRFVTHIPAIRLILSTTLQVVWQESVRNIYEDADGNPLYRAATSSYGKPMLEVLPVGYYDKEMNYFNWNPSGVERPEELVTRYSNPDYFTRQDYPVTCMLNFKLTKEIKKYVQISMIANNFLKFSKVYRQNKIGGYKELYSPMYFGAEIKAKF</sequence>
<comment type="caution">
    <text evidence="1">The sequence shown here is derived from an EMBL/GenBank/DDBJ whole genome shotgun (WGS) entry which is preliminary data.</text>
</comment>